<evidence type="ECO:0000256" key="7">
    <source>
        <dbReference type="ARBA" id="ARBA00022840"/>
    </source>
</evidence>
<dbReference type="PROSITE" id="PS00618">
    <property type="entry name" value="RECF_2"/>
    <property type="match status" value="1"/>
</dbReference>
<evidence type="ECO:0000256" key="1">
    <source>
        <dbReference type="ARBA" id="ARBA00004496"/>
    </source>
</evidence>
<dbReference type="Pfam" id="PF02463">
    <property type="entry name" value="SMC_N"/>
    <property type="match status" value="1"/>
</dbReference>
<keyword evidence="4 9" id="KW-0963">Cytoplasm</keyword>
<feature type="domain" description="RecF/RecN/SMC N-terminal" evidence="11">
    <location>
        <begin position="1"/>
        <end position="353"/>
    </location>
</feature>
<evidence type="ECO:0000256" key="8">
    <source>
        <dbReference type="ARBA" id="ARBA00023125"/>
    </source>
</evidence>
<keyword evidence="9 10" id="KW-0234">DNA repair</keyword>
<dbReference type="PANTHER" id="PTHR32182:SF0">
    <property type="entry name" value="DNA REPLICATION AND REPAIR PROTEIN RECF"/>
    <property type="match status" value="1"/>
</dbReference>
<dbReference type="EMBL" id="BAAADG010000018">
    <property type="protein sequence ID" value="GAA0231713.1"/>
    <property type="molecule type" value="Genomic_DNA"/>
</dbReference>
<dbReference type="InterPro" id="IPR001238">
    <property type="entry name" value="DNA-binding_RecF"/>
</dbReference>
<dbReference type="InterPro" id="IPR027417">
    <property type="entry name" value="P-loop_NTPase"/>
</dbReference>
<protein>
    <recommendedName>
        <fullName evidence="3 9">DNA replication and repair protein RecF</fullName>
    </recommendedName>
</protein>
<evidence type="ECO:0000256" key="9">
    <source>
        <dbReference type="HAMAP-Rule" id="MF_00365"/>
    </source>
</evidence>
<accession>A0ABP3DJ13</accession>
<evidence type="ECO:0000259" key="11">
    <source>
        <dbReference type="Pfam" id="PF02463"/>
    </source>
</evidence>
<keyword evidence="5 9" id="KW-0235">DNA replication</keyword>
<dbReference type="HAMAP" id="MF_00365">
    <property type="entry name" value="RecF"/>
    <property type="match status" value="1"/>
</dbReference>
<sequence>MLSHLTLSNFRNINQVSLSPSVGINLFIGENGSGKTSILEAIHLLAMGRSFRSRNLKNIIQFEHAQFTVFARSSEMTPVGLLFDTNTGLQIRLNNAPLKKLSDLAVNTPLQYISANCHQFFELGPKFRRRMIDWGVFHVEHKFNYHWQTYKKALIQKNAALKNKKSKAEIELWDQYLVKHGDQITDLRTTYLNRLIDIFKPIFSKICPTFDQCEFTIRYSKGWNKDKSLPETLAENYERDRILGYSRAGPHSADWMVRINNDSPEEMLSRGQQKLFYLSLCLSQITLLMEIKGVKNTILLLDDLSSELDWQHQKTVMETLRSLPVQTFITSTNTELARLISNEKEKVFHVKHGEIREDNETVNTSI</sequence>
<dbReference type="NCBIfam" id="TIGR00611">
    <property type="entry name" value="recf"/>
    <property type="match status" value="1"/>
</dbReference>
<keyword evidence="7 9" id="KW-0067">ATP-binding</keyword>
<feature type="binding site" evidence="9">
    <location>
        <begin position="29"/>
        <end position="36"/>
    </location>
    <ligand>
        <name>ATP</name>
        <dbReference type="ChEBI" id="CHEBI:30616"/>
    </ligand>
</feature>
<keyword evidence="8 9" id="KW-0238">DNA-binding</keyword>
<reference evidence="13" key="1">
    <citation type="journal article" date="2019" name="Int. J. Syst. Evol. Microbiol.">
        <title>The Global Catalogue of Microorganisms (GCM) 10K type strain sequencing project: providing services to taxonomists for standard genome sequencing and annotation.</title>
        <authorList>
            <consortium name="The Broad Institute Genomics Platform"/>
            <consortium name="The Broad Institute Genome Sequencing Center for Infectious Disease"/>
            <person name="Wu L."/>
            <person name="Ma J."/>
        </authorList>
    </citation>
    <scope>NUCLEOTIDE SEQUENCE [LARGE SCALE GENOMIC DNA]</scope>
    <source>
        <strain evidence="13">JCM 6886</strain>
    </source>
</reference>
<dbReference type="Gene3D" id="3.40.50.300">
    <property type="entry name" value="P-loop containing nucleotide triphosphate hydrolases"/>
    <property type="match status" value="1"/>
</dbReference>
<keyword evidence="6 9" id="KW-0547">Nucleotide-binding</keyword>
<comment type="function">
    <text evidence="9 10">The RecF protein is involved in DNA metabolism; it is required for DNA replication and normal SOS inducibility. RecF binds preferentially to single-stranded, linear DNA. It also seems to bind ATP.</text>
</comment>
<evidence type="ECO:0000313" key="13">
    <source>
        <dbReference type="Proteomes" id="UP001501476"/>
    </source>
</evidence>
<evidence type="ECO:0000256" key="4">
    <source>
        <dbReference type="ARBA" id="ARBA00022490"/>
    </source>
</evidence>
<keyword evidence="9 10" id="KW-0742">SOS response</keyword>
<evidence type="ECO:0000256" key="2">
    <source>
        <dbReference type="ARBA" id="ARBA00008016"/>
    </source>
</evidence>
<evidence type="ECO:0000256" key="3">
    <source>
        <dbReference type="ARBA" id="ARBA00020170"/>
    </source>
</evidence>
<gene>
    <name evidence="9 12" type="primary">recF</name>
    <name evidence="12" type="ORF">GCM10008964_23610</name>
</gene>
<evidence type="ECO:0000256" key="5">
    <source>
        <dbReference type="ARBA" id="ARBA00022705"/>
    </source>
</evidence>
<organism evidence="12 13">
    <name type="scientific">Methylophaga marina</name>
    <dbReference type="NCBI Taxonomy" id="45495"/>
    <lineage>
        <taxon>Bacteria</taxon>
        <taxon>Pseudomonadati</taxon>
        <taxon>Pseudomonadota</taxon>
        <taxon>Gammaproteobacteria</taxon>
        <taxon>Thiotrichales</taxon>
        <taxon>Piscirickettsiaceae</taxon>
        <taxon>Methylophaga</taxon>
    </lineage>
</organism>
<evidence type="ECO:0000313" key="12">
    <source>
        <dbReference type="EMBL" id="GAA0231713.1"/>
    </source>
</evidence>
<dbReference type="InterPro" id="IPR042174">
    <property type="entry name" value="RecF_2"/>
</dbReference>
<dbReference type="InterPro" id="IPR003395">
    <property type="entry name" value="RecF/RecN/SMC_N"/>
</dbReference>
<comment type="caution">
    <text evidence="12">The sequence shown here is derived from an EMBL/GenBank/DDBJ whole genome shotgun (WGS) entry which is preliminary data.</text>
</comment>
<proteinExistence type="inferred from homology"/>
<dbReference type="SUPFAM" id="SSF52540">
    <property type="entry name" value="P-loop containing nucleoside triphosphate hydrolases"/>
    <property type="match status" value="1"/>
</dbReference>
<dbReference type="Proteomes" id="UP001501476">
    <property type="component" value="Unassembled WGS sequence"/>
</dbReference>
<keyword evidence="13" id="KW-1185">Reference proteome</keyword>
<evidence type="ECO:0000256" key="10">
    <source>
        <dbReference type="RuleBase" id="RU000578"/>
    </source>
</evidence>
<comment type="similarity">
    <text evidence="2 9 10">Belongs to the RecF family.</text>
</comment>
<dbReference type="PANTHER" id="PTHR32182">
    <property type="entry name" value="DNA REPLICATION AND REPAIR PROTEIN RECF"/>
    <property type="match status" value="1"/>
</dbReference>
<comment type="subcellular location">
    <subcellularLocation>
        <location evidence="1 9 10">Cytoplasm</location>
    </subcellularLocation>
</comment>
<dbReference type="InterPro" id="IPR018078">
    <property type="entry name" value="DNA-binding_RecF_CS"/>
</dbReference>
<name>A0ABP3DJ13_9GAMM</name>
<dbReference type="RefSeq" id="WP_286305944.1">
    <property type="nucleotide sequence ID" value="NZ_AP027741.1"/>
</dbReference>
<evidence type="ECO:0000256" key="6">
    <source>
        <dbReference type="ARBA" id="ARBA00022741"/>
    </source>
</evidence>
<keyword evidence="9 10" id="KW-0227">DNA damage</keyword>
<dbReference type="Gene3D" id="1.20.1050.90">
    <property type="entry name" value="RecF/RecN/SMC, N-terminal domain"/>
    <property type="match status" value="1"/>
</dbReference>